<accession>A0AAX3DUA1</accession>
<name>A0AAX3DUA1_RHOPL</name>
<dbReference type="Proteomes" id="UP001163166">
    <property type="component" value="Chromosome"/>
</dbReference>
<gene>
    <name evidence="1" type="ORF">KQX62_16780</name>
</gene>
<sequence length="76" mass="8489">MIPFWAMKLSFAALAGTVLRYIKLGLVPDRDFQEANATILKCRSLGGALRLSLAMFRKPVTCRRKIQHSVENALSP</sequence>
<protein>
    <submittedName>
        <fullName evidence="1">Uncharacterized protein</fullName>
    </submittedName>
</protein>
<proteinExistence type="predicted"/>
<dbReference type="EMBL" id="CP076676">
    <property type="protein sequence ID" value="UYO38375.1"/>
    <property type="molecule type" value="Genomic_DNA"/>
</dbReference>
<dbReference type="RefSeq" id="WP_264073920.1">
    <property type="nucleotide sequence ID" value="NZ_CP076676.1"/>
</dbReference>
<evidence type="ECO:0000313" key="2">
    <source>
        <dbReference type="Proteomes" id="UP001163166"/>
    </source>
</evidence>
<evidence type="ECO:0000313" key="1">
    <source>
        <dbReference type="EMBL" id="UYO38375.1"/>
    </source>
</evidence>
<dbReference type="AlphaFoldDB" id="A0AAX3DUA1"/>
<organism evidence="1 2">
    <name type="scientific">Rhodopseudomonas palustris</name>
    <dbReference type="NCBI Taxonomy" id="1076"/>
    <lineage>
        <taxon>Bacteria</taxon>
        <taxon>Pseudomonadati</taxon>
        <taxon>Pseudomonadota</taxon>
        <taxon>Alphaproteobacteria</taxon>
        <taxon>Hyphomicrobiales</taxon>
        <taxon>Nitrobacteraceae</taxon>
        <taxon>Rhodopseudomonas</taxon>
    </lineage>
</organism>
<reference evidence="1" key="1">
    <citation type="journal article" date="2022" name="Biol. Control">
        <title>In silico genomic analysis of Rhodopseudomonas palustris strains revealed potential biocontrol agents and crop yield enhancers.</title>
        <authorList>
            <person name="Surachat K."/>
            <person name="Kantachote D."/>
            <person name="Deachamag P."/>
            <person name="Wonglapsuwan M."/>
        </authorList>
    </citation>
    <scope>NUCLEOTIDE SEQUENCE</scope>
    <source>
        <strain evidence="1">TLS06</strain>
    </source>
</reference>